<dbReference type="EMBL" id="JAHESC010000008">
    <property type="protein sequence ID" value="MBT1686432.1"/>
    <property type="molecule type" value="Genomic_DNA"/>
</dbReference>
<evidence type="ECO:0000313" key="4">
    <source>
        <dbReference type="Proteomes" id="UP001319180"/>
    </source>
</evidence>
<evidence type="ECO:0000313" key="3">
    <source>
        <dbReference type="EMBL" id="MBT1686432.1"/>
    </source>
</evidence>
<dbReference type="PANTHER" id="PTHR43581:SF2">
    <property type="entry name" value="EXCINUCLEASE ATPASE SUBUNIT"/>
    <property type="match status" value="1"/>
</dbReference>
<dbReference type="Proteomes" id="UP001319180">
    <property type="component" value="Unassembled WGS sequence"/>
</dbReference>
<dbReference type="Pfam" id="PF13476">
    <property type="entry name" value="AAA_23"/>
    <property type="match status" value="1"/>
</dbReference>
<feature type="domain" description="ATPase AAA-type core" evidence="1">
    <location>
        <begin position="198"/>
        <end position="330"/>
    </location>
</feature>
<dbReference type="Gene3D" id="3.40.50.300">
    <property type="entry name" value="P-loop containing nucleotide triphosphate hydrolases"/>
    <property type="match status" value="2"/>
</dbReference>
<dbReference type="InterPro" id="IPR027417">
    <property type="entry name" value="P-loop_NTPase"/>
</dbReference>
<dbReference type="InterPro" id="IPR003959">
    <property type="entry name" value="ATPase_AAA_core"/>
</dbReference>
<proteinExistence type="predicted"/>
<dbReference type="Pfam" id="PF13304">
    <property type="entry name" value="AAA_21"/>
    <property type="match status" value="1"/>
</dbReference>
<dbReference type="GO" id="GO:0016887">
    <property type="term" value="F:ATP hydrolysis activity"/>
    <property type="evidence" value="ECO:0007669"/>
    <property type="project" value="InterPro"/>
</dbReference>
<accession>A0AAP2D797</accession>
<dbReference type="GO" id="GO:0005524">
    <property type="term" value="F:ATP binding"/>
    <property type="evidence" value="ECO:0007669"/>
    <property type="project" value="InterPro"/>
</dbReference>
<dbReference type="GO" id="GO:0006302">
    <property type="term" value="P:double-strand break repair"/>
    <property type="evidence" value="ECO:0007669"/>
    <property type="project" value="InterPro"/>
</dbReference>
<evidence type="ECO:0000259" key="2">
    <source>
        <dbReference type="Pfam" id="PF13476"/>
    </source>
</evidence>
<dbReference type="PANTHER" id="PTHR43581">
    <property type="entry name" value="ATP/GTP PHOSPHATASE"/>
    <property type="match status" value="1"/>
</dbReference>
<organism evidence="3 4">
    <name type="scientific">Dawidia soli</name>
    <dbReference type="NCBI Taxonomy" id="2782352"/>
    <lineage>
        <taxon>Bacteria</taxon>
        <taxon>Pseudomonadati</taxon>
        <taxon>Bacteroidota</taxon>
        <taxon>Cytophagia</taxon>
        <taxon>Cytophagales</taxon>
        <taxon>Chryseotaleaceae</taxon>
        <taxon>Dawidia</taxon>
    </lineage>
</organism>
<dbReference type="RefSeq" id="WP_254089669.1">
    <property type="nucleotide sequence ID" value="NZ_JAHESC010000008.1"/>
</dbReference>
<dbReference type="SUPFAM" id="SSF52540">
    <property type="entry name" value="P-loop containing nucleoside triphosphate hydrolases"/>
    <property type="match status" value="1"/>
</dbReference>
<dbReference type="InterPro" id="IPR051396">
    <property type="entry name" value="Bact_Antivir_Def_Nuclease"/>
</dbReference>
<dbReference type="InterPro" id="IPR038729">
    <property type="entry name" value="Rad50/SbcC_AAA"/>
</dbReference>
<feature type="domain" description="Rad50/SbcC-type AAA" evidence="2">
    <location>
        <begin position="6"/>
        <end position="59"/>
    </location>
</feature>
<evidence type="ECO:0000259" key="1">
    <source>
        <dbReference type="Pfam" id="PF13304"/>
    </source>
</evidence>
<protein>
    <submittedName>
        <fullName evidence="3">AAA family ATPase</fullName>
    </submittedName>
</protein>
<comment type="caution">
    <text evidence="3">The sequence shown here is derived from an EMBL/GenBank/DDBJ whole genome shotgun (WGS) entry which is preliminary data.</text>
</comment>
<keyword evidence="4" id="KW-1185">Reference proteome</keyword>
<name>A0AAP2D797_9BACT</name>
<reference evidence="3 4" key="1">
    <citation type="submission" date="2021-05" db="EMBL/GenBank/DDBJ databases">
        <title>A Polyphasic approach of four new species of the genus Ohtaekwangia: Ohtaekwangia histidinii sp. nov., Ohtaekwangia cretensis sp. nov., Ohtaekwangia indiensis sp. nov., Ohtaekwangia reichenbachii sp. nov. from diverse environment.</title>
        <authorList>
            <person name="Octaviana S."/>
        </authorList>
    </citation>
    <scope>NUCLEOTIDE SEQUENCE [LARGE SCALE GENOMIC DNA]</scope>
    <source>
        <strain evidence="3 4">PWU37</strain>
    </source>
</reference>
<gene>
    <name evidence="3" type="ORF">KK078_07700</name>
</gene>
<sequence length="427" mass="47926">MYIKEVEIKNIRSIKDFKMEFPQYAGWHVLIGDNGAGKSSIIRSIALALVGPEEALGLRADWRDWLNHQEAEGRISLSLANGEEDKQSGRSAQLRNFYIPNEISFHRINDQVTFSSNKGKGSPNPMRYNWGYGAGWFSVAYGPYRRFAGGNPEWTKVFYSQPKLGAHLSAFGEDIALTEATEWLVKLNYQILEGKEPSDLLDNIKRLINSVDFLPHKAEIESISSDGVTFKDGNGSLINVNQLSDGYRSVLSLTFELIRQLVRVYGSDAVFKDIKDGDLQDMRINLPGVVLIDEVDAHLHPTWQTRIGQWFTKYFPNIQFIVTTHSPLICRASDKGTIWRLAAPGNEEAPKEVTGDDRNRLIYGNVLDAYGTEIFGSDVSISLEAVEKKEELVTLSKKKTAGVITSDEEGKLNELRKTFSTDDPVDL</sequence>
<dbReference type="AlphaFoldDB" id="A0AAP2D797"/>